<protein>
    <submittedName>
        <fullName evidence="2">Uncharacterized protein</fullName>
    </submittedName>
</protein>
<name>A0A5B7GMV1_PORTR</name>
<evidence type="ECO:0000313" key="3">
    <source>
        <dbReference type="Proteomes" id="UP000324222"/>
    </source>
</evidence>
<dbReference type="EMBL" id="VSRR010016016">
    <property type="protein sequence ID" value="MPC58816.1"/>
    <property type="molecule type" value="Genomic_DNA"/>
</dbReference>
<evidence type="ECO:0000256" key="1">
    <source>
        <dbReference type="SAM" id="MobiDB-lite"/>
    </source>
</evidence>
<dbReference type="Proteomes" id="UP000324222">
    <property type="component" value="Unassembled WGS sequence"/>
</dbReference>
<accession>A0A5B7GMV1</accession>
<sequence>MERKARDGKEGQGMGRKGRQREEMGKGRQRTKCLLLFVFLGIPPSSSFSTSLTVILTWISAYLDRISHGDKDARGCGGASLTPSPLHLFTPFTPTR</sequence>
<organism evidence="2 3">
    <name type="scientific">Portunus trituberculatus</name>
    <name type="common">Swimming crab</name>
    <name type="synonym">Neptunus trituberculatus</name>
    <dbReference type="NCBI Taxonomy" id="210409"/>
    <lineage>
        <taxon>Eukaryota</taxon>
        <taxon>Metazoa</taxon>
        <taxon>Ecdysozoa</taxon>
        <taxon>Arthropoda</taxon>
        <taxon>Crustacea</taxon>
        <taxon>Multicrustacea</taxon>
        <taxon>Malacostraca</taxon>
        <taxon>Eumalacostraca</taxon>
        <taxon>Eucarida</taxon>
        <taxon>Decapoda</taxon>
        <taxon>Pleocyemata</taxon>
        <taxon>Brachyura</taxon>
        <taxon>Eubrachyura</taxon>
        <taxon>Portunoidea</taxon>
        <taxon>Portunidae</taxon>
        <taxon>Portuninae</taxon>
        <taxon>Portunus</taxon>
    </lineage>
</organism>
<comment type="caution">
    <text evidence="2">The sequence shown here is derived from an EMBL/GenBank/DDBJ whole genome shotgun (WGS) entry which is preliminary data.</text>
</comment>
<gene>
    <name evidence="2" type="ORF">E2C01_052825</name>
</gene>
<feature type="region of interest" description="Disordered" evidence="1">
    <location>
        <begin position="1"/>
        <end position="28"/>
    </location>
</feature>
<keyword evidence="3" id="KW-1185">Reference proteome</keyword>
<evidence type="ECO:0000313" key="2">
    <source>
        <dbReference type="EMBL" id="MPC58816.1"/>
    </source>
</evidence>
<dbReference type="AlphaFoldDB" id="A0A5B7GMV1"/>
<proteinExistence type="predicted"/>
<feature type="compositionally biased region" description="Basic and acidic residues" evidence="1">
    <location>
        <begin position="1"/>
        <end position="10"/>
    </location>
</feature>
<reference evidence="2 3" key="1">
    <citation type="submission" date="2019-05" db="EMBL/GenBank/DDBJ databases">
        <title>Another draft genome of Portunus trituberculatus and its Hox gene families provides insights of decapod evolution.</title>
        <authorList>
            <person name="Jeong J.-H."/>
            <person name="Song I."/>
            <person name="Kim S."/>
            <person name="Choi T."/>
            <person name="Kim D."/>
            <person name="Ryu S."/>
            <person name="Kim W."/>
        </authorList>
    </citation>
    <scope>NUCLEOTIDE SEQUENCE [LARGE SCALE GENOMIC DNA]</scope>
    <source>
        <tissue evidence="2">Muscle</tissue>
    </source>
</reference>